<comment type="caution">
    <text evidence="2">The sequence shown here is derived from an EMBL/GenBank/DDBJ whole genome shotgun (WGS) entry which is preliminary data.</text>
</comment>
<sequence length="400" mass="45735">MEELINYQNILLKNVHKGWNRYLFQTLHTDERLLGVKGLRGVGKTTLLLQYLKSALEKGDKGLFVTAEHPYFYQNSLFDLASLWVSYGGELLLIDEIHKYANWSRELKLIYDGFPGLKVIFTSSSALDLFQGESDLSRRLDVQVLHGLSFREYLSLNGFGDFDSLRLDSVLDDSMKISREITNLLKTPVLPLFKDYLSTGYFPFSREINKERIPQRLIQILNTVLESDLSMVEGYSASNVTKIKNLLGVIAESVPFEPNISKLAEKMHLGRNTVNIYLKNLEDAKILNLLYEQVKGISQLQKPAKIYLENSNFLYAFQHTPSSGTIRETFILNQLRNSEHLVGSSKKGDFKVDENWVIEVGGRNKDNSQIKNLENAFLAIDDLEIGFGNKIPLWLFGFLY</sequence>
<reference evidence="2 3" key="1">
    <citation type="submission" date="2019-03" db="EMBL/GenBank/DDBJ databases">
        <title>Algoriphagus aquimaris sp. nov., isolated form marine sediment in Pohang, Korea.</title>
        <authorList>
            <person name="Kim J."/>
            <person name="Yoon S.-H."/>
            <person name="Lee S.-S."/>
        </authorList>
    </citation>
    <scope>NUCLEOTIDE SEQUENCE [LARGE SCALE GENOMIC DNA]</scope>
    <source>
        <strain evidence="2 3">F21</strain>
    </source>
</reference>
<keyword evidence="2" id="KW-0067">ATP-binding</keyword>
<dbReference type="InterPro" id="IPR003593">
    <property type="entry name" value="AAA+_ATPase"/>
</dbReference>
<protein>
    <submittedName>
        <fullName evidence="2">ATP-binding protein</fullName>
    </submittedName>
</protein>
<dbReference type="RefSeq" id="WP_133391139.1">
    <property type="nucleotide sequence ID" value="NZ_SMUW01000035.1"/>
</dbReference>
<proteinExistence type="predicted"/>
<evidence type="ECO:0000313" key="2">
    <source>
        <dbReference type="EMBL" id="TDK43440.1"/>
    </source>
</evidence>
<feature type="domain" description="AAA+ ATPase" evidence="1">
    <location>
        <begin position="30"/>
        <end position="150"/>
    </location>
</feature>
<accession>A0A4R5UW11</accession>
<dbReference type="AlphaFoldDB" id="A0A4R5UW11"/>
<organism evidence="2 3">
    <name type="scientific">Algoriphagus formosus</name>
    <dbReference type="NCBI Taxonomy" id="2007308"/>
    <lineage>
        <taxon>Bacteria</taxon>
        <taxon>Pseudomonadati</taxon>
        <taxon>Bacteroidota</taxon>
        <taxon>Cytophagia</taxon>
        <taxon>Cytophagales</taxon>
        <taxon>Cyclobacteriaceae</taxon>
        <taxon>Algoriphagus</taxon>
    </lineage>
</organism>
<dbReference type="Proteomes" id="UP000295438">
    <property type="component" value="Unassembled WGS sequence"/>
</dbReference>
<dbReference type="EMBL" id="SMUW01000035">
    <property type="protein sequence ID" value="TDK43440.1"/>
    <property type="molecule type" value="Genomic_DNA"/>
</dbReference>
<gene>
    <name evidence="2" type="ORF">E1898_12590</name>
</gene>
<evidence type="ECO:0000313" key="3">
    <source>
        <dbReference type="Proteomes" id="UP000295438"/>
    </source>
</evidence>
<dbReference type="PANTHER" id="PTHR42990:SF1">
    <property type="entry name" value="AAA+ ATPASE DOMAIN-CONTAINING PROTEIN"/>
    <property type="match status" value="1"/>
</dbReference>
<dbReference type="Gene3D" id="3.40.50.300">
    <property type="entry name" value="P-loop containing nucleotide triphosphate hydrolases"/>
    <property type="match status" value="1"/>
</dbReference>
<dbReference type="InterPro" id="IPR027417">
    <property type="entry name" value="P-loop_NTPase"/>
</dbReference>
<dbReference type="PANTHER" id="PTHR42990">
    <property type="entry name" value="ATPASE"/>
    <property type="match status" value="1"/>
</dbReference>
<keyword evidence="3" id="KW-1185">Reference proteome</keyword>
<dbReference type="GO" id="GO:0005524">
    <property type="term" value="F:ATP binding"/>
    <property type="evidence" value="ECO:0007669"/>
    <property type="project" value="UniProtKB-KW"/>
</dbReference>
<keyword evidence="2" id="KW-0547">Nucleotide-binding</keyword>
<name>A0A4R5UW11_9BACT</name>
<evidence type="ECO:0000259" key="1">
    <source>
        <dbReference type="SMART" id="SM00382"/>
    </source>
</evidence>
<dbReference type="Pfam" id="PF13173">
    <property type="entry name" value="AAA_14"/>
    <property type="match status" value="1"/>
</dbReference>
<dbReference type="SMART" id="SM00382">
    <property type="entry name" value="AAA"/>
    <property type="match status" value="1"/>
</dbReference>
<dbReference type="SUPFAM" id="SSF52540">
    <property type="entry name" value="P-loop containing nucleoside triphosphate hydrolases"/>
    <property type="match status" value="1"/>
</dbReference>
<dbReference type="InterPro" id="IPR041682">
    <property type="entry name" value="AAA_14"/>
</dbReference>